<accession>A0A819JV76</accession>
<protein>
    <submittedName>
        <fullName evidence="2">Uncharacterized protein</fullName>
    </submittedName>
</protein>
<dbReference type="EMBL" id="CAJOAY010002229">
    <property type="protein sequence ID" value="CAF3933802.1"/>
    <property type="molecule type" value="Genomic_DNA"/>
</dbReference>
<sequence length="200" mass="23396">MATVLISSIASSTILENVVKCAICFDFYDDRRLLPCSHKTENMGEISSNTLLTDIDDTRLYLNSSELLIGQEKYEELNENYAYGYRFDLNYNDILIYKEIFNLSENNSTTSNWIKIPMEYQIEHNFCLFLWAPANQELIPMITYKDSNHNLRKLNEHISIRSKRAQINQSTDLHPNSKIDVLYDALSSIDDDQNEKQYQR</sequence>
<dbReference type="AlphaFoldDB" id="A0A819JV76"/>
<proteinExistence type="predicted"/>
<evidence type="ECO:0000313" key="2">
    <source>
        <dbReference type="EMBL" id="CAF3933802.1"/>
    </source>
</evidence>
<evidence type="ECO:0000313" key="3">
    <source>
        <dbReference type="Proteomes" id="UP000663881"/>
    </source>
</evidence>
<name>A0A819JV76_9BILA</name>
<reference evidence="2" key="1">
    <citation type="submission" date="2021-02" db="EMBL/GenBank/DDBJ databases">
        <authorList>
            <person name="Nowell W R."/>
        </authorList>
    </citation>
    <scope>NUCLEOTIDE SEQUENCE</scope>
</reference>
<evidence type="ECO:0000313" key="1">
    <source>
        <dbReference type="EMBL" id="CAF1030088.1"/>
    </source>
</evidence>
<dbReference type="Proteomes" id="UP000663891">
    <property type="component" value="Unassembled WGS sequence"/>
</dbReference>
<dbReference type="Proteomes" id="UP000663881">
    <property type="component" value="Unassembled WGS sequence"/>
</dbReference>
<dbReference type="OrthoDB" id="10056871at2759"/>
<gene>
    <name evidence="2" type="ORF">OKA104_LOCUS25978</name>
    <name evidence="1" type="ORF">VCS650_LOCUS16281</name>
</gene>
<organism evidence="2 3">
    <name type="scientific">Adineta steineri</name>
    <dbReference type="NCBI Taxonomy" id="433720"/>
    <lineage>
        <taxon>Eukaryota</taxon>
        <taxon>Metazoa</taxon>
        <taxon>Spiralia</taxon>
        <taxon>Gnathifera</taxon>
        <taxon>Rotifera</taxon>
        <taxon>Eurotatoria</taxon>
        <taxon>Bdelloidea</taxon>
        <taxon>Adinetida</taxon>
        <taxon>Adinetidae</taxon>
        <taxon>Adineta</taxon>
    </lineage>
</organism>
<comment type="caution">
    <text evidence="2">The sequence shown here is derived from an EMBL/GenBank/DDBJ whole genome shotgun (WGS) entry which is preliminary data.</text>
</comment>
<dbReference type="EMBL" id="CAJNON010000145">
    <property type="protein sequence ID" value="CAF1030088.1"/>
    <property type="molecule type" value="Genomic_DNA"/>
</dbReference>